<gene>
    <name evidence="2" type="ORF">GSONMT00072127001</name>
</gene>
<dbReference type="Gene3D" id="1.10.167.10">
    <property type="entry name" value="Regulator of G-protein Signalling 4, domain 2"/>
    <property type="match status" value="1"/>
</dbReference>
<dbReference type="InterPro" id="IPR016137">
    <property type="entry name" value="RGS"/>
</dbReference>
<dbReference type="SMART" id="SM00315">
    <property type="entry name" value="RGS"/>
    <property type="match status" value="1"/>
</dbReference>
<evidence type="ECO:0000313" key="2">
    <source>
        <dbReference type="EMBL" id="CDQ64904.1"/>
    </source>
</evidence>
<dbReference type="AlphaFoldDB" id="A0A060WI48"/>
<dbReference type="PANTHER" id="PTHR10845">
    <property type="entry name" value="REGULATOR OF G PROTEIN SIGNALING"/>
    <property type="match status" value="1"/>
</dbReference>
<dbReference type="SUPFAM" id="SSF48097">
    <property type="entry name" value="Regulator of G-protein signaling, RGS"/>
    <property type="match status" value="1"/>
</dbReference>
<accession>A0A060WI48</accession>
<dbReference type="STRING" id="8022.A0A060WI48"/>
<name>A0A060WI48_ONCMY</name>
<dbReference type="PaxDb" id="8022-A0A060WI48"/>
<dbReference type="FunFam" id="1.10.167.10:FF:000001">
    <property type="entry name" value="Putative regulator of g-protein signaling 12"/>
    <property type="match status" value="1"/>
</dbReference>
<dbReference type="InterPro" id="IPR036305">
    <property type="entry name" value="RGS_sf"/>
</dbReference>
<dbReference type="Pfam" id="PF00615">
    <property type="entry name" value="RGS"/>
    <property type="match status" value="1"/>
</dbReference>
<dbReference type="Proteomes" id="UP000193380">
    <property type="component" value="Unassembled WGS sequence"/>
</dbReference>
<dbReference type="InterPro" id="IPR044926">
    <property type="entry name" value="RGS_subdomain_2"/>
</dbReference>
<dbReference type="PRINTS" id="PR01301">
    <property type="entry name" value="RGSPROTEIN"/>
</dbReference>
<dbReference type="EMBL" id="FR904486">
    <property type="protein sequence ID" value="CDQ64904.1"/>
    <property type="molecule type" value="Genomic_DNA"/>
</dbReference>
<protein>
    <recommendedName>
        <fullName evidence="1">RGS domain-containing protein</fullName>
    </recommendedName>
</protein>
<reference evidence="2" key="2">
    <citation type="submission" date="2014-03" db="EMBL/GenBank/DDBJ databases">
        <authorList>
            <person name="Genoscope - CEA"/>
        </authorList>
    </citation>
    <scope>NUCLEOTIDE SEQUENCE</scope>
</reference>
<dbReference type="PANTHER" id="PTHR10845:SF184">
    <property type="entry name" value="REGULATOR OF G-PROTEIN SIGNALING 4"/>
    <property type="match status" value="1"/>
</dbReference>
<organism evidence="2 3">
    <name type="scientific">Oncorhynchus mykiss</name>
    <name type="common">Rainbow trout</name>
    <name type="synonym">Salmo gairdneri</name>
    <dbReference type="NCBI Taxonomy" id="8022"/>
    <lineage>
        <taxon>Eukaryota</taxon>
        <taxon>Metazoa</taxon>
        <taxon>Chordata</taxon>
        <taxon>Craniata</taxon>
        <taxon>Vertebrata</taxon>
        <taxon>Euteleostomi</taxon>
        <taxon>Actinopterygii</taxon>
        <taxon>Neopterygii</taxon>
        <taxon>Teleostei</taxon>
        <taxon>Protacanthopterygii</taxon>
        <taxon>Salmoniformes</taxon>
        <taxon>Salmonidae</taxon>
        <taxon>Salmoninae</taxon>
        <taxon>Oncorhynchus</taxon>
    </lineage>
</organism>
<feature type="domain" description="RGS" evidence="1">
    <location>
        <begin position="60"/>
        <end position="175"/>
    </location>
</feature>
<proteinExistence type="predicted"/>
<dbReference type="PROSITE" id="PS50132">
    <property type="entry name" value="RGS"/>
    <property type="match status" value="1"/>
</dbReference>
<reference evidence="2" key="1">
    <citation type="journal article" date="2014" name="Nat. Commun.">
        <title>The rainbow trout genome provides novel insights into evolution after whole-genome duplication in vertebrates.</title>
        <authorList>
            <person name="Berthelot C."/>
            <person name="Brunet F."/>
            <person name="Chalopin D."/>
            <person name="Juanchich A."/>
            <person name="Bernard M."/>
            <person name="Noel B."/>
            <person name="Bento P."/>
            <person name="Da Silva C."/>
            <person name="Labadie K."/>
            <person name="Alberti A."/>
            <person name="Aury J.M."/>
            <person name="Louis A."/>
            <person name="Dehais P."/>
            <person name="Bardou P."/>
            <person name="Montfort J."/>
            <person name="Klopp C."/>
            <person name="Cabau C."/>
            <person name="Gaspin C."/>
            <person name="Thorgaard G.H."/>
            <person name="Boussaha M."/>
            <person name="Quillet E."/>
            <person name="Guyomard R."/>
            <person name="Galiana D."/>
            <person name="Bobe J."/>
            <person name="Volff J.N."/>
            <person name="Genet C."/>
            <person name="Wincker P."/>
            <person name="Jaillon O."/>
            <person name="Roest Crollius H."/>
            <person name="Guiguen Y."/>
        </authorList>
    </citation>
    <scope>NUCLEOTIDE SEQUENCE [LARGE SCALE GENOMIC DNA]</scope>
</reference>
<evidence type="ECO:0000259" key="1">
    <source>
        <dbReference type="PROSITE" id="PS50132"/>
    </source>
</evidence>
<evidence type="ECO:0000313" key="3">
    <source>
        <dbReference type="Proteomes" id="UP000193380"/>
    </source>
</evidence>
<sequence length="230" mass="26413">MCKGLATLPATCMKSAKDIKHKIGFLLHKPEVPPDKEQIKEKTNIAKRVSPADVEKWKLSFNNLMNSEAGRTVFTTFLKAEFSQENMEFWKACEKYKMSAPKNMAGKAKQIYDQYIAADALNEVNLDSATREETRQNLSNAGPFCFDNAQQKIFTLMEKDSYRRFLYSKLIQDLSPLPTTTTQLSALEKRGGMRGCSESGDYFVCNNYDHWFIFLRNGDVQMYLFKSLFN</sequence>